<proteinExistence type="predicted"/>
<dbReference type="STRING" id="479433.Caci_6192"/>
<dbReference type="InterPro" id="IPR041698">
    <property type="entry name" value="Methyltransf_25"/>
</dbReference>
<evidence type="ECO:0000313" key="2">
    <source>
        <dbReference type="EMBL" id="ACU75046.1"/>
    </source>
</evidence>
<keyword evidence="2" id="KW-0489">Methyltransferase</keyword>
<organism evidence="2 3">
    <name type="scientific">Catenulispora acidiphila (strain DSM 44928 / JCM 14897 / NBRC 102108 / NRRL B-24433 / ID139908)</name>
    <dbReference type="NCBI Taxonomy" id="479433"/>
    <lineage>
        <taxon>Bacteria</taxon>
        <taxon>Bacillati</taxon>
        <taxon>Actinomycetota</taxon>
        <taxon>Actinomycetes</taxon>
        <taxon>Catenulisporales</taxon>
        <taxon>Catenulisporaceae</taxon>
        <taxon>Catenulispora</taxon>
    </lineage>
</organism>
<gene>
    <name evidence="2" type="ordered locus">Caci_6192</name>
</gene>
<evidence type="ECO:0000259" key="1">
    <source>
        <dbReference type="Pfam" id="PF13649"/>
    </source>
</evidence>
<dbReference type="Gene3D" id="3.40.50.150">
    <property type="entry name" value="Vaccinia Virus protein VP39"/>
    <property type="match status" value="1"/>
</dbReference>
<dbReference type="GO" id="GO:0032259">
    <property type="term" value="P:methylation"/>
    <property type="evidence" value="ECO:0007669"/>
    <property type="project" value="UniProtKB-KW"/>
</dbReference>
<dbReference type="KEGG" id="cai:Caci_6192"/>
<dbReference type="PANTHER" id="PTHR43591">
    <property type="entry name" value="METHYLTRANSFERASE"/>
    <property type="match status" value="1"/>
</dbReference>
<dbReference type="PANTHER" id="PTHR43591:SF24">
    <property type="entry name" value="2-METHOXY-6-POLYPRENYL-1,4-BENZOQUINOL METHYLASE, MITOCHONDRIAL"/>
    <property type="match status" value="1"/>
</dbReference>
<dbReference type="AlphaFoldDB" id="C7QIG9"/>
<dbReference type="RefSeq" id="WP_015794775.1">
    <property type="nucleotide sequence ID" value="NC_013131.1"/>
</dbReference>
<reference evidence="2 3" key="1">
    <citation type="journal article" date="2009" name="Stand. Genomic Sci.">
        <title>Complete genome sequence of Catenulispora acidiphila type strain (ID 139908).</title>
        <authorList>
            <person name="Copeland A."/>
            <person name="Lapidus A."/>
            <person name="Glavina Del Rio T."/>
            <person name="Nolan M."/>
            <person name="Lucas S."/>
            <person name="Chen F."/>
            <person name="Tice H."/>
            <person name="Cheng J.F."/>
            <person name="Bruce D."/>
            <person name="Goodwin L."/>
            <person name="Pitluck S."/>
            <person name="Mikhailova N."/>
            <person name="Pati A."/>
            <person name="Ivanova N."/>
            <person name="Mavromatis K."/>
            <person name="Chen A."/>
            <person name="Palaniappan K."/>
            <person name="Chain P."/>
            <person name="Land M."/>
            <person name="Hauser L."/>
            <person name="Chang Y.J."/>
            <person name="Jeffries C.D."/>
            <person name="Chertkov O."/>
            <person name="Brettin T."/>
            <person name="Detter J.C."/>
            <person name="Han C."/>
            <person name="Ali Z."/>
            <person name="Tindall B.J."/>
            <person name="Goker M."/>
            <person name="Bristow J."/>
            <person name="Eisen J.A."/>
            <person name="Markowitz V."/>
            <person name="Hugenholtz P."/>
            <person name="Kyrpides N.C."/>
            <person name="Klenk H.P."/>
        </authorList>
    </citation>
    <scope>NUCLEOTIDE SEQUENCE [LARGE SCALE GENOMIC DNA]</scope>
    <source>
        <strain evidence="3">DSM 44928 / JCM 14897 / NBRC 102108 / NRRL B-24433 / ID139908</strain>
    </source>
</reference>
<dbReference type="SUPFAM" id="SSF53335">
    <property type="entry name" value="S-adenosyl-L-methionine-dependent methyltransferases"/>
    <property type="match status" value="1"/>
</dbReference>
<dbReference type="eggNOG" id="COG2226">
    <property type="taxonomic scope" value="Bacteria"/>
</dbReference>
<protein>
    <submittedName>
        <fullName evidence="2">Methyltransferase type 11</fullName>
    </submittedName>
</protein>
<dbReference type="Proteomes" id="UP000000851">
    <property type="component" value="Chromosome"/>
</dbReference>
<dbReference type="EMBL" id="CP001700">
    <property type="protein sequence ID" value="ACU75046.1"/>
    <property type="molecule type" value="Genomic_DNA"/>
</dbReference>
<dbReference type="Pfam" id="PF13649">
    <property type="entry name" value="Methyltransf_25"/>
    <property type="match status" value="1"/>
</dbReference>
<dbReference type="OrthoDB" id="3818852at2"/>
<name>C7QIG9_CATAD</name>
<feature type="domain" description="Methyltransferase" evidence="1">
    <location>
        <begin position="45"/>
        <end position="142"/>
    </location>
</feature>
<dbReference type="HOGENOM" id="CLU_069129_8_1_11"/>
<keyword evidence="2" id="KW-0808">Transferase</keyword>
<dbReference type="InParanoid" id="C7QIG9"/>
<dbReference type="CDD" id="cd02440">
    <property type="entry name" value="AdoMet_MTases"/>
    <property type="match status" value="1"/>
</dbReference>
<dbReference type="InterPro" id="IPR029063">
    <property type="entry name" value="SAM-dependent_MTases_sf"/>
</dbReference>
<accession>C7QIG9</accession>
<keyword evidence="3" id="KW-1185">Reference proteome</keyword>
<dbReference type="GO" id="GO:0008168">
    <property type="term" value="F:methyltransferase activity"/>
    <property type="evidence" value="ECO:0007669"/>
    <property type="project" value="UniProtKB-KW"/>
</dbReference>
<sequence length="254" mass="28067">MRSFYDELADDYHLMFQDWNVSMEYQASVLSAVIEAGTKRSAGRVLDCSCGIGTQAIGLARMDGASMIGTDLSPRAAARAAREAAARGVSLPTAAADMGALPFRDGVFDAVLSADNSVPHLLTPDALTAGLAEMRRVLRPDGLLVLTVRDYDELRAKRPTTTAPQVSEQQAGRAIAFQLWHWHPDGERYDLEHFQMVPTPDGADKWDVRVRRATYWALRREDLAGFATAVGFRDVQWIEPLDSGYYQPILTAHR</sequence>
<evidence type="ECO:0000313" key="3">
    <source>
        <dbReference type="Proteomes" id="UP000000851"/>
    </source>
</evidence>